<protein>
    <submittedName>
        <fullName evidence="1">Uncharacterized protein</fullName>
    </submittedName>
</protein>
<evidence type="ECO:0000313" key="1">
    <source>
        <dbReference type="EMBL" id="QBM91342.1"/>
    </source>
</evidence>
<sequence length="34" mass="3706">MIILLIATVAFTRDAGEPDISRLSLYRPDVGNMG</sequence>
<keyword evidence="1" id="KW-0614">Plasmid</keyword>
<gene>
    <name evidence="1" type="ORF">NNIBIDOC_00009</name>
</gene>
<organism evidence="1">
    <name type="scientific">Salmonella sp</name>
    <dbReference type="NCBI Taxonomy" id="599"/>
    <lineage>
        <taxon>Bacteria</taxon>
        <taxon>Pseudomonadati</taxon>
        <taxon>Pseudomonadota</taxon>
        <taxon>Gammaproteobacteria</taxon>
        <taxon>Enterobacterales</taxon>
        <taxon>Enterobacteriaceae</taxon>
        <taxon>Salmonella</taxon>
    </lineage>
</organism>
<name>A0A482EV86_SALSP</name>
<proteinExistence type="predicted"/>
<dbReference type="EMBL" id="MK356557">
    <property type="protein sequence ID" value="QBM91342.1"/>
    <property type="molecule type" value="Genomic_DNA"/>
</dbReference>
<reference evidence="1" key="1">
    <citation type="submission" date="2019-01" db="EMBL/GenBank/DDBJ databases">
        <title>Salmonella strain 1423 plasmid sequences.</title>
        <authorList>
            <person name="Chen K."/>
            <person name="Chen S."/>
        </authorList>
    </citation>
    <scope>NUCLEOTIDE SEQUENCE</scope>
    <source>
        <strain evidence="1">Sa1423</strain>
        <plasmid evidence="1">pSa1423-90k</plasmid>
    </source>
</reference>
<accession>A0A482EV86</accession>
<dbReference type="AlphaFoldDB" id="A0A482EV86"/>
<geneLocation type="plasmid" evidence="1">
    <name>pSa1423-90k</name>
</geneLocation>